<dbReference type="EMBL" id="CP058649">
    <property type="protein sequence ID" value="QUI20979.1"/>
    <property type="molecule type" value="Genomic_DNA"/>
</dbReference>
<accession>A0A8J8MG56</accession>
<dbReference type="GO" id="GO:0007165">
    <property type="term" value="P:signal transduction"/>
    <property type="evidence" value="ECO:0007669"/>
    <property type="project" value="UniProtKB-KW"/>
</dbReference>
<evidence type="ECO:0000256" key="5">
    <source>
        <dbReference type="SAM" id="Phobius"/>
    </source>
</evidence>
<keyword evidence="5" id="KW-0812">Transmembrane</keyword>
<keyword evidence="5" id="KW-1133">Transmembrane helix</keyword>
<name>A0A8J8MG56_9FIRM</name>
<feature type="transmembrane region" description="Helical" evidence="5">
    <location>
        <begin position="298"/>
        <end position="318"/>
    </location>
</feature>
<feature type="domain" description="HAMP" evidence="7">
    <location>
        <begin position="315"/>
        <end position="367"/>
    </location>
</feature>
<dbReference type="InterPro" id="IPR029151">
    <property type="entry name" value="Sensor-like_sf"/>
</dbReference>
<evidence type="ECO:0000256" key="1">
    <source>
        <dbReference type="ARBA" id="ARBA00023224"/>
    </source>
</evidence>
<feature type="domain" description="Methyl-accepting transducer" evidence="6">
    <location>
        <begin position="386"/>
        <end position="622"/>
    </location>
</feature>
<evidence type="ECO:0000256" key="3">
    <source>
        <dbReference type="PROSITE-ProRule" id="PRU00284"/>
    </source>
</evidence>
<dbReference type="Pfam" id="PF00672">
    <property type="entry name" value="HAMP"/>
    <property type="match status" value="1"/>
</dbReference>
<protein>
    <submittedName>
        <fullName evidence="8">Methyl-accepting chemotaxis protein</fullName>
    </submittedName>
</protein>
<dbReference type="GO" id="GO:0016020">
    <property type="term" value="C:membrane"/>
    <property type="evidence" value="ECO:0007669"/>
    <property type="project" value="InterPro"/>
</dbReference>
<feature type="compositionally biased region" description="Polar residues" evidence="4">
    <location>
        <begin position="447"/>
        <end position="461"/>
    </location>
</feature>
<dbReference type="InterPro" id="IPR004089">
    <property type="entry name" value="MCPsignal_dom"/>
</dbReference>
<dbReference type="SUPFAM" id="SSF103190">
    <property type="entry name" value="Sensory domain-like"/>
    <property type="match status" value="1"/>
</dbReference>
<dbReference type="Gene3D" id="3.30.450.20">
    <property type="entry name" value="PAS domain"/>
    <property type="match status" value="2"/>
</dbReference>
<keyword evidence="1 3" id="KW-0807">Transducer</keyword>
<keyword evidence="5" id="KW-0472">Membrane</keyword>
<feature type="region of interest" description="Disordered" evidence="4">
    <location>
        <begin position="447"/>
        <end position="466"/>
    </location>
</feature>
<dbReference type="SMART" id="SM00283">
    <property type="entry name" value="MA"/>
    <property type="match status" value="1"/>
</dbReference>
<evidence type="ECO:0000259" key="6">
    <source>
        <dbReference type="PROSITE" id="PS50111"/>
    </source>
</evidence>
<comment type="similarity">
    <text evidence="2">Belongs to the methyl-accepting chemotaxis (MCP) protein family.</text>
</comment>
<dbReference type="PANTHER" id="PTHR32089">
    <property type="entry name" value="METHYL-ACCEPTING CHEMOTAXIS PROTEIN MCPB"/>
    <property type="match status" value="1"/>
</dbReference>
<organism evidence="8 9">
    <name type="scientific">Vallitalea pronyensis</name>
    <dbReference type="NCBI Taxonomy" id="1348613"/>
    <lineage>
        <taxon>Bacteria</taxon>
        <taxon>Bacillati</taxon>
        <taxon>Bacillota</taxon>
        <taxon>Clostridia</taxon>
        <taxon>Lachnospirales</taxon>
        <taxon>Vallitaleaceae</taxon>
        <taxon>Vallitalea</taxon>
    </lineage>
</organism>
<dbReference type="PROSITE" id="PS50885">
    <property type="entry name" value="HAMP"/>
    <property type="match status" value="1"/>
</dbReference>
<dbReference type="Proteomes" id="UP000683246">
    <property type="component" value="Chromosome"/>
</dbReference>
<dbReference type="PANTHER" id="PTHR32089:SF112">
    <property type="entry name" value="LYSOZYME-LIKE PROTEIN-RELATED"/>
    <property type="match status" value="1"/>
</dbReference>
<proteinExistence type="inferred from homology"/>
<evidence type="ECO:0000256" key="4">
    <source>
        <dbReference type="SAM" id="MobiDB-lite"/>
    </source>
</evidence>
<dbReference type="PROSITE" id="PS50111">
    <property type="entry name" value="CHEMOTAXIS_TRANSDUC_2"/>
    <property type="match status" value="1"/>
</dbReference>
<sequence>MKLKIKKFHFRDMWMSNQIMSIMIVIALIPLIIVSVFVNNSIKKQVFAETENKLNQDVTYIEDSLKTTINHSIELIKVIKTQTRLDKILGDIESGRIQKYSPEFESITKVFENLVSESEELYERILIADGQGNMISNIAREDEGFHLLSIASKDYYKELKGDYFIGKSIISSATRRQVIPISMKIADHEDTLGVIVIFFDLEVLTKVLQKVNNDQGTCLLLDNRGYYLYHFNEEQLSKRWDSYKEHPHDEVMTYEDNGIVYYGKSKKIDGLNWSTVALIKQSVALTTITQINNNLKGMTLLLLVFIIGISLIYARLITRPISYLAKQMQDVMHGKFNHKAKFHTNREITMLNNHFTKMIMYLKEMIESITLASKTLNESSATLLQDTEEAYDYTRTTNESLESIGHDALSQQDNIQVGLDLLNSLMKEMGNITDSTRDIKASFETSKSITETGKQSVQTLRDNSKESSKISKELLEEMNTLIEAITEIERISNTITTISKQTDLLALNATIEAARAGEYGRSFGIVANEVKDLAGDIHHESSHINEITIALKSKSKDLKKYIATNQSIIESQNTAVIGAENSFANITNNSKTILTKTSNIIDSIHEVKTKNEAIHTFTLDLSTNFGETVNKTTAIMASAQHQFAVIEELKDASSDLQIQSNTLVKAVENFS</sequence>
<evidence type="ECO:0000256" key="2">
    <source>
        <dbReference type="ARBA" id="ARBA00029447"/>
    </source>
</evidence>
<gene>
    <name evidence="8" type="ORF">HZI73_01115</name>
</gene>
<evidence type="ECO:0000313" key="8">
    <source>
        <dbReference type="EMBL" id="QUI20979.1"/>
    </source>
</evidence>
<keyword evidence="9" id="KW-1185">Reference proteome</keyword>
<reference evidence="8" key="1">
    <citation type="submission" date="2020-07" db="EMBL/GenBank/DDBJ databases">
        <title>Vallitalea pronyensis genome.</title>
        <authorList>
            <person name="Postec A."/>
        </authorList>
    </citation>
    <scope>NUCLEOTIDE SEQUENCE</scope>
    <source>
        <strain evidence="8">FatNI3</strain>
    </source>
</reference>
<dbReference type="KEGG" id="vpy:HZI73_01115"/>
<dbReference type="SUPFAM" id="SSF58104">
    <property type="entry name" value="Methyl-accepting chemotaxis protein (MCP) signaling domain"/>
    <property type="match status" value="1"/>
</dbReference>
<dbReference type="RefSeq" id="WP_212696438.1">
    <property type="nucleotide sequence ID" value="NZ_CP058649.1"/>
</dbReference>
<evidence type="ECO:0000259" key="7">
    <source>
        <dbReference type="PROSITE" id="PS50885"/>
    </source>
</evidence>
<dbReference type="SMART" id="SM00304">
    <property type="entry name" value="HAMP"/>
    <property type="match status" value="1"/>
</dbReference>
<dbReference type="InterPro" id="IPR003660">
    <property type="entry name" value="HAMP_dom"/>
</dbReference>
<feature type="transmembrane region" description="Helical" evidence="5">
    <location>
        <begin position="20"/>
        <end position="38"/>
    </location>
</feature>
<dbReference type="Pfam" id="PF00015">
    <property type="entry name" value="MCPsignal"/>
    <property type="match status" value="1"/>
</dbReference>
<dbReference type="Gene3D" id="1.10.287.950">
    <property type="entry name" value="Methyl-accepting chemotaxis protein"/>
    <property type="match status" value="1"/>
</dbReference>
<dbReference type="AlphaFoldDB" id="A0A8J8MG56"/>
<evidence type="ECO:0000313" key="9">
    <source>
        <dbReference type="Proteomes" id="UP000683246"/>
    </source>
</evidence>